<dbReference type="CDD" id="cd19166">
    <property type="entry name" value="HemeO-bac"/>
    <property type="match status" value="1"/>
</dbReference>
<feature type="region of interest" description="Disordered" evidence="1">
    <location>
        <begin position="1"/>
        <end position="23"/>
    </location>
</feature>
<dbReference type="InterPro" id="IPR016084">
    <property type="entry name" value="Haem_Oase-like_multi-hlx"/>
</dbReference>
<accession>A0ABW3X148</accession>
<dbReference type="Proteomes" id="UP001597176">
    <property type="component" value="Unassembled WGS sequence"/>
</dbReference>
<reference evidence="3" key="1">
    <citation type="journal article" date="2019" name="Int. J. Syst. Evol. Microbiol.">
        <title>The Global Catalogue of Microorganisms (GCM) 10K type strain sequencing project: providing services to taxonomists for standard genome sequencing and annotation.</title>
        <authorList>
            <consortium name="The Broad Institute Genomics Platform"/>
            <consortium name="The Broad Institute Genome Sequencing Center for Infectious Disease"/>
            <person name="Wu L."/>
            <person name="Ma J."/>
        </authorList>
    </citation>
    <scope>NUCLEOTIDE SEQUENCE [LARGE SCALE GENOMIC DNA]</scope>
    <source>
        <strain evidence="3">CCUG 56108</strain>
    </source>
</reference>
<name>A0ABW3X148_9HYPH</name>
<gene>
    <name evidence="2" type="ORF">ACFQ4G_15310</name>
</gene>
<evidence type="ECO:0000256" key="1">
    <source>
        <dbReference type="SAM" id="MobiDB-lite"/>
    </source>
</evidence>
<dbReference type="InterPro" id="IPR016053">
    <property type="entry name" value="Haem_Oase-like"/>
</dbReference>
<keyword evidence="3" id="KW-1185">Reference proteome</keyword>
<dbReference type="Pfam" id="PF01126">
    <property type="entry name" value="Heme_oxygenase"/>
    <property type="match status" value="1"/>
</dbReference>
<proteinExistence type="predicted"/>
<protein>
    <submittedName>
        <fullName evidence="2">Biliverdin-producing heme oxygenase</fullName>
    </submittedName>
</protein>
<dbReference type="Gene3D" id="1.20.910.10">
    <property type="entry name" value="Heme oxygenase-like"/>
    <property type="match status" value="1"/>
</dbReference>
<organism evidence="2 3">
    <name type="scientific">Methylobacterium marchantiae</name>
    <dbReference type="NCBI Taxonomy" id="600331"/>
    <lineage>
        <taxon>Bacteria</taxon>
        <taxon>Pseudomonadati</taxon>
        <taxon>Pseudomonadota</taxon>
        <taxon>Alphaproteobacteria</taxon>
        <taxon>Hyphomicrobiales</taxon>
        <taxon>Methylobacteriaceae</taxon>
        <taxon>Methylobacterium</taxon>
    </lineage>
</organism>
<dbReference type="SUPFAM" id="SSF48613">
    <property type="entry name" value="Heme oxygenase-like"/>
    <property type="match status" value="1"/>
</dbReference>
<dbReference type="RefSeq" id="WP_238205656.1">
    <property type="nucleotide sequence ID" value="NZ_JBHTND010000021.1"/>
</dbReference>
<dbReference type="EMBL" id="JBHTND010000021">
    <property type="protein sequence ID" value="MFD1302940.1"/>
    <property type="molecule type" value="Genomic_DNA"/>
</dbReference>
<comment type="caution">
    <text evidence="2">The sequence shown here is derived from an EMBL/GenBank/DDBJ whole genome shotgun (WGS) entry which is preliminary data.</text>
</comment>
<evidence type="ECO:0000313" key="2">
    <source>
        <dbReference type="EMBL" id="MFD1302940.1"/>
    </source>
</evidence>
<sequence>MIRADPVSTDSAWTDLAGPQRRPTLSDRLRSETRDQHEDLERRLDWRQRMATQEGYRSLLARWWGFHRVFEPAVAAAFGADFAQPLGKRHLLERDLRHFGMSGEAIEALPRFSPFTGFDDRAAILGALYVTEGSTLGGQVIAHHVRRSLGETIASGGCAYYEGYGKRDTAAMWTSFRAFLDRSGEDSPAGDVIDGARWTFRALATWLCGDEPSRHAPPGTTPR</sequence>
<evidence type="ECO:0000313" key="3">
    <source>
        <dbReference type="Proteomes" id="UP001597176"/>
    </source>
</evidence>